<accession>A0A2N0VLF5</accession>
<dbReference type="AlphaFoldDB" id="A0A2N0VLF5"/>
<proteinExistence type="predicted"/>
<evidence type="ECO:0000313" key="2">
    <source>
        <dbReference type="Proteomes" id="UP000233398"/>
    </source>
</evidence>
<dbReference type="EMBL" id="PISP01000001">
    <property type="protein sequence ID" value="PKD45020.1"/>
    <property type="molecule type" value="Genomic_DNA"/>
</dbReference>
<reference evidence="1 2" key="1">
    <citation type="submission" date="2017-11" db="EMBL/GenBank/DDBJ databases">
        <title>Rhodohalobacter 15182 sp. nov., isolated from a salt lake.</title>
        <authorList>
            <person name="Han S."/>
        </authorList>
    </citation>
    <scope>NUCLEOTIDE SEQUENCE [LARGE SCALE GENOMIC DNA]</scope>
    <source>
        <strain evidence="1 2">15182</strain>
    </source>
</reference>
<dbReference type="RefSeq" id="WP_101072373.1">
    <property type="nucleotide sequence ID" value="NZ_PISP01000001.1"/>
</dbReference>
<sequence length="153" mass="16827">MLLLVTGCNQSSDQRDFERAAFSLPEGITETSGNGTVINSDPDDWRISPFFQGVVQIDPAYPNPVLSSNQVSLDVIITGTDAVSELIVYAYYGNNNVRPVFEDFRAPVPTGLTSLPLSPLDIARFRENPQGTYRIVLLDGNENVISYGDIRVE</sequence>
<name>A0A2N0VLF5_9BACT</name>
<gene>
    <name evidence="1" type="ORF">CWD77_06075</name>
</gene>
<evidence type="ECO:0000313" key="1">
    <source>
        <dbReference type="EMBL" id="PKD45020.1"/>
    </source>
</evidence>
<comment type="caution">
    <text evidence="1">The sequence shown here is derived from an EMBL/GenBank/DDBJ whole genome shotgun (WGS) entry which is preliminary data.</text>
</comment>
<organism evidence="1 2">
    <name type="scientific">Rhodohalobacter barkolensis</name>
    <dbReference type="NCBI Taxonomy" id="2053187"/>
    <lineage>
        <taxon>Bacteria</taxon>
        <taxon>Pseudomonadati</taxon>
        <taxon>Balneolota</taxon>
        <taxon>Balneolia</taxon>
        <taxon>Balneolales</taxon>
        <taxon>Balneolaceae</taxon>
        <taxon>Rhodohalobacter</taxon>
    </lineage>
</organism>
<keyword evidence="2" id="KW-1185">Reference proteome</keyword>
<protein>
    <submittedName>
        <fullName evidence="1">Uncharacterized protein</fullName>
    </submittedName>
</protein>
<dbReference type="OrthoDB" id="1524575at2"/>
<dbReference type="Proteomes" id="UP000233398">
    <property type="component" value="Unassembled WGS sequence"/>
</dbReference>